<sequence>MDTISSALLLGQSTTSSLERQAKAVSRASEENVIRIDSQIRDLLRLREQERGLITALKLVVAPIKKLPAELLVEIFSHSMEWPYIESALRLCHVCAHWRQIASTVPALWVGPFTINPKKSSSDEYLAIAKTFLERSAPLPIPIHITASHPPLLVDFLYSLASRWRSLTLNDAPLSQLRQLPLTALESLEEVTLAGRHGIQSYEPRIMLFLAAPRLHTVTLAVSHMSHFPMPWSQLAHLCIRQSSPQTCLDILLQCANAVTAKFNGMHSWTQPLPTAPTVVLPRLEKLQVGFVLSEGHHVMSFFTRLALPRLTELELCLDLGDIWSSPDFTPFQRRAPNITHMNFRACSFSPQQLICVLLDAPRLVELELACCFGCFDDTVLEALWYSENDAVHTTPRLCKLRVEIAGYSFQEDVLLGMMQSRWWSDVALANLPLPPPVARWNSIDIWRGDDDDPEHELTQGFKRQMEIFRLEGLRVDIT</sequence>
<dbReference type="Proteomes" id="UP001218188">
    <property type="component" value="Unassembled WGS sequence"/>
</dbReference>
<evidence type="ECO:0000313" key="3">
    <source>
        <dbReference type="Proteomes" id="UP001218188"/>
    </source>
</evidence>
<dbReference type="SUPFAM" id="SSF81383">
    <property type="entry name" value="F-box domain"/>
    <property type="match status" value="1"/>
</dbReference>
<comment type="caution">
    <text evidence="2">The sequence shown here is derived from an EMBL/GenBank/DDBJ whole genome shotgun (WGS) entry which is preliminary data.</text>
</comment>
<reference evidence="2" key="1">
    <citation type="submission" date="2023-03" db="EMBL/GenBank/DDBJ databases">
        <title>Massive genome expansion in bonnet fungi (Mycena s.s.) driven by repeated elements and novel gene families across ecological guilds.</title>
        <authorList>
            <consortium name="Lawrence Berkeley National Laboratory"/>
            <person name="Harder C.B."/>
            <person name="Miyauchi S."/>
            <person name="Viragh M."/>
            <person name="Kuo A."/>
            <person name="Thoen E."/>
            <person name="Andreopoulos B."/>
            <person name="Lu D."/>
            <person name="Skrede I."/>
            <person name="Drula E."/>
            <person name="Henrissat B."/>
            <person name="Morin E."/>
            <person name="Kohler A."/>
            <person name="Barry K."/>
            <person name="LaButti K."/>
            <person name="Morin E."/>
            <person name="Salamov A."/>
            <person name="Lipzen A."/>
            <person name="Mereny Z."/>
            <person name="Hegedus B."/>
            <person name="Baldrian P."/>
            <person name="Stursova M."/>
            <person name="Weitz H."/>
            <person name="Taylor A."/>
            <person name="Grigoriev I.V."/>
            <person name="Nagy L.G."/>
            <person name="Martin F."/>
            <person name="Kauserud H."/>
        </authorList>
    </citation>
    <scope>NUCLEOTIDE SEQUENCE</scope>
    <source>
        <strain evidence="2">CBHHK200</strain>
    </source>
</reference>
<feature type="domain" description="F-box" evidence="1">
    <location>
        <begin position="65"/>
        <end position="110"/>
    </location>
</feature>
<organism evidence="2 3">
    <name type="scientific">Mycena alexandri</name>
    <dbReference type="NCBI Taxonomy" id="1745969"/>
    <lineage>
        <taxon>Eukaryota</taxon>
        <taxon>Fungi</taxon>
        <taxon>Dikarya</taxon>
        <taxon>Basidiomycota</taxon>
        <taxon>Agaricomycotina</taxon>
        <taxon>Agaricomycetes</taxon>
        <taxon>Agaricomycetidae</taxon>
        <taxon>Agaricales</taxon>
        <taxon>Marasmiineae</taxon>
        <taxon>Mycenaceae</taxon>
        <taxon>Mycena</taxon>
    </lineage>
</organism>
<dbReference type="EMBL" id="JARJCM010000003">
    <property type="protein sequence ID" value="KAJ7046486.1"/>
    <property type="molecule type" value="Genomic_DNA"/>
</dbReference>
<proteinExistence type="predicted"/>
<dbReference type="Gene3D" id="1.20.1280.50">
    <property type="match status" value="1"/>
</dbReference>
<dbReference type="Pfam" id="PF12937">
    <property type="entry name" value="F-box-like"/>
    <property type="match status" value="1"/>
</dbReference>
<dbReference type="InterPro" id="IPR036047">
    <property type="entry name" value="F-box-like_dom_sf"/>
</dbReference>
<dbReference type="AlphaFoldDB" id="A0AAD6TH45"/>
<dbReference type="SUPFAM" id="SSF52047">
    <property type="entry name" value="RNI-like"/>
    <property type="match status" value="1"/>
</dbReference>
<evidence type="ECO:0000259" key="1">
    <source>
        <dbReference type="Pfam" id="PF12937"/>
    </source>
</evidence>
<gene>
    <name evidence="2" type="ORF">C8F04DRAFT_1064448</name>
</gene>
<dbReference type="Gene3D" id="3.80.10.10">
    <property type="entry name" value="Ribonuclease Inhibitor"/>
    <property type="match status" value="1"/>
</dbReference>
<name>A0AAD6TH45_9AGAR</name>
<keyword evidence="3" id="KW-1185">Reference proteome</keyword>
<accession>A0AAD6TH45</accession>
<dbReference type="InterPro" id="IPR001810">
    <property type="entry name" value="F-box_dom"/>
</dbReference>
<evidence type="ECO:0000313" key="2">
    <source>
        <dbReference type="EMBL" id="KAJ7046486.1"/>
    </source>
</evidence>
<protein>
    <recommendedName>
        <fullName evidence="1">F-box domain-containing protein</fullName>
    </recommendedName>
</protein>
<dbReference type="InterPro" id="IPR032675">
    <property type="entry name" value="LRR_dom_sf"/>
</dbReference>